<dbReference type="EMBL" id="JBGBPQ010000027">
    <property type="protein sequence ID" value="KAL1498583.1"/>
    <property type="molecule type" value="Genomic_DNA"/>
</dbReference>
<keyword evidence="3" id="KW-1185">Reference proteome</keyword>
<dbReference type="AlphaFoldDB" id="A0AB34IHP2"/>
<sequence>MATGDSAVPHAPHSPHAEVLSSASRVLPAELDRLPPPALAELAASLGCDEASLQHFLTESCAPGLLHPPGDALPKLDERSSAEEVRMLAELYWRCSVALVQMPEGALASLARHHVDLAPFLASPEASAPERRMALVRAVLPRFAMVCTTREEAEEAERRKAEIKKLKEEAAREEEVGSAAAQTPPPQEATEPAPRSARPTGPAPRPSSPESGVLV</sequence>
<protein>
    <submittedName>
        <fullName evidence="2">Uncharacterized protein</fullName>
    </submittedName>
</protein>
<feature type="region of interest" description="Disordered" evidence="1">
    <location>
        <begin position="150"/>
        <end position="215"/>
    </location>
</feature>
<proteinExistence type="predicted"/>
<feature type="region of interest" description="Disordered" evidence="1">
    <location>
        <begin position="1"/>
        <end position="20"/>
    </location>
</feature>
<evidence type="ECO:0000313" key="2">
    <source>
        <dbReference type="EMBL" id="KAL1498583.1"/>
    </source>
</evidence>
<feature type="compositionally biased region" description="Basic and acidic residues" evidence="1">
    <location>
        <begin position="156"/>
        <end position="175"/>
    </location>
</feature>
<dbReference type="Proteomes" id="UP001515480">
    <property type="component" value="Unassembled WGS sequence"/>
</dbReference>
<evidence type="ECO:0000313" key="3">
    <source>
        <dbReference type="Proteomes" id="UP001515480"/>
    </source>
</evidence>
<evidence type="ECO:0000256" key="1">
    <source>
        <dbReference type="SAM" id="MobiDB-lite"/>
    </source>
</evidence>
<name>A0AB34IHP2_PRYPA</name>
<reference evidence="2 3" key="1">
    <citation type="journal article" date="2024" name="Science">
        <title>Giant polyketide synthase enzymes in the biosynthesis of giant marine polyether toxins.</title>
        <authorList>
            <person name="Fallon T.R."/>
            <person name="Shende V.V."/>
            <person name="Wierzbicki I.H."/>
            <person name="Pendleton A.L."/>
            <person name="Watervoot N.F."/>
            <person name="Auber R.P."/>
            <person name="Gonzalez D.J."/>
            <person name="Wisecaver J.H."/>
            <person name="Moore B.S."/>
        </authorList>
    </citation>
    <scope>NUCLEOTIDE SEQUENCE [LARGE SCALE GENOMIC DNA]</scope>
    <source>
        <strain evidence="2 3">12B1</strain>
    </source>
</reference>
<organism evidence="2 3">
    <name type="scientific">Prymnesium parvum</name>
    <name type="common">Toxic golden alga</name>
    <dbReference type="NCBI Taxonomy" id="97485"/>
    <lineage>
        <taxon>Eukaryota</taxon>
        <taxon>Haptista</taxon>
        <taxon>Haptophyta</taxon>
        <taxon>Prymnesiophyceae</taxon>
        <taxon>Prymnesiales</taxon>
        <taxon>Prymnesiaceae</taxon>
        <taxon>Prymnesium</taxon>
    </lineage>
</organism>
<comment type="caution">
    <text evidence="2">The sequence shown here is derived from an EMBL/GenBank/DDBJ whole genome shotgun (WGS) entry which is preliminary data.</text>
</comment>
<gene>
    <name evidence="2" type="ORF">AB1Y20_013898</name>
</gene>
<accession>A0AB34IHP2</accession>